<proteinExistence type="predicted"/>
<gene>
    <name evidence="1" type="ORF">H5410_002776</name>
</gene>
<dbReference type="AlphaFoldDB" id="A0A9J6B372"/>
<dbReference type="Proteomes" id="UP000824120">
    <property type="component" value="Chromosome 1"/>
</dbReference>
<comment type="caution">
    <text evidence="1">The sequence shown here is derived from an EMBL/GenBank/DDBJ whole genome shotgun (WGS) entry which is preliminary data.</text>
</comment>
<evidence type="ECO:0000313" key="2">
    <source>
        <dbReference type="Proteomes" id="UP000824120"/>
    </source>
</evidence>
<accession>A0A9J6B372</accession>
<sequence>MHLRKLIIKCALKNSNSDSPISKNLMFTTLASNTSSSSTKTLLAFLDLPLSFHHTPNIGFWPQLTIQLTTTS</sequence>
<dbReference type="EMBL" id="JACXVP010000001">
    <property type="protein sequence ID" value="KAG5631059.1"/>
    <property type="molecule type" value="Genomic_DNA"/>
</dbReference>
<evidence type="ECO:0000313" key="1">
    <source>
        <dbReference type="EMBL" id="KAG5631059.1"/>
    </source>
</evidence>
<protein>
    <submittedName>
        <fullName evidence="1">Uncharacterized protein</fullName>
    </submittedName>
</protein>
<keyword evidence="2" id="KW-1185">Reference proteome</keyword>
<reference evidence="1 2" key="1">
    <citation type="submission" date="2020-09" db="EMBL/GenBank/DDBJ databases">
        <title>De no assembly of potato wild relative species, Solanum commersonii.</title>
        <authorList>
            <person name="Cho K."/>
        </authorList>
    </citation>
    <scope>NUCLEOTIDE SEQUENCE [LARGE SCALE GENOMIC DNA]</scope>
    <source>
        <strain evidence="1">LZ3.2</strain>
        <tissue evidence="1">Leaf</tissue>
    </source>
</reference>
<organism evidence="1 2">
    <name type="scientific">Solanum commersonii</name>
    <name type="common">Commerson's wild potato</name>
    <name type="synonym">Commerson's nightshade</name>
    <dbReference type="NCBI Taxonomy" id="4109"/>
    <lineage>
        <taxon>Eukaryota</taxon>
        <taxon>Viridiplantae</taxon>
        <taxon>Streptophyta</taxon>
        <taxon>Embryophyta</taxon>
        <taxon>Tracheophyta</taxon>
        <taxon>Spermatophyta</taxon>
        <taxon>Magnoliopsida</taxon>
        <taxon>eudicotyledons</taxon>
        <taxon>Gunneridae</taxon>
        <taxon>Pentapetalae</taxon>
        <taxon>asterids</taxon>
        <taxon>lamiids</taxon>
        <taxon>Solanales</taxon>
        <taxon>Solanaceae</taxon>
        <taxon>Solanoideae</taxon>
        <taxon>Solaneae</taxon>
        <taxon>Solanum</taxon>
    </lineage>
</organism>
<name>A0A9J6B372_SOLCO</name>